<dbReference type="OrthoDB" id="9781189at2"/>
<evidence type="ECO:0000259" key="4">
    <source>
        <dbReference type="Pfam" id="PF12706"/>
    </source>
</evidence>
<sequence length="272" mass="30640">MKIHFLGTAAAEGFPNSFCQCEACAKAWELGGKNIRTRSSAIIDDVLKFDYSPDSYMQALRDKLNYGRLEHLIVTHTHADHYNPADLFCRVEGFAHGLRHPLHLYGNDSVMSKGRSALGRFDSSQFVFHLLRPFQPFAAGDATITPLLADHDKFETCLLYVIEKDGKRVLYGHDTGWFPEATWEWLKGKRLDFAILDCTHGYTSNNRNPNHMGVETIFEVQRVFREEGVLAGDGQIAVTHFTHNSGLLHDDFIGIFEPAGILVAYDSLVVHI</sequence>
<dbReference type="Gene3D" id="3.60.15.10">
    <property type="entry name" value="Ribonuclease Z/Hydroxyacylglutathione hydrolase-like"/>
    <property type="match status" value="1"/>
</dbReference>
<dbReference type="SUPFAM" id="SSF56281">
    <property type="entry name" value="Metallo-hydrolase/oxidoreductase"/>
    <property type="match status" value="1"/>
</dbReference>
<evidence type="ECO:0000256" key="1">
    <source>
        <dbReference type="ARBA" id="ARBA00034221"/>
    </source>
</evidence>
<keyword evidence="5" id="KW-0378">Hydrolase</keyword>
<comment type="function">
    <text evidence="2">Counteracts the endogenous Pycsar antiviral defense system. Phosphodiesterase that enables metal-dependent hydrolysis of host cyclic nucleotide Pycsar defense signals such as cCMP and cUMP.</text>
</comment>
<organism evidence="5 6">
    <name type="scientific">Paenibacillus thalictri</name>
    <dbReference type="NCBI Taxonomy" id="2527873"/>
    <lineage>
        <taxon>Bacteria</taxon>
        <taxon>Bacillati</taxon>
        <taxon>Bacillota</taxon>
        <taxon>Bacilli</taxon>
        <taxon>Bacillales</taxon>
        <taxon>Paenibacillaceae</taxon>
        <taxon>Paenibacillus</taxon>
    </lineage>
</organism>
<protein>
    <submittedName>
        <fullName evidence="5">MBL fold metallo-hydrolase</fullName>
    </submittedName>
</protein>
<dbReference type="InterPro" id="IPR036866">
    <property type="entry name" value="RibonucZ/Hydroxyglut_hydro"/>
</dbReference>
<dbReference type="PANTHER" id="PTHR42663:SF6">
    <property type="entry name" value="HYDROLASE C777.06C-RELATED"/>
    <property type="match status" value="1"/>
</dbReference>
<dbReference type="GO" id="GO:0016787">
    <property type="term" value="F:hydrolase activity"/>
    <property type="evidence" value="ECO:0007669"/>
    <property type="project" value="UniProtKB-KW"/>
</dbReference>
<evidence type="ECO:0000256" key="2">
    <source>
        <dbReference type="ARBA" id="ARBA00034301"/>
    </source>
</evidence>
<evidence type="ECO:0000256" key="3">
    <source>
        <dbReference type="ARBA" id="ARBA00048505"/>
    </source>
</evidence>
<evidence type="ECO:0000313" key="5">
    <source>
        <dbReference type="EMBL" id="TBL73891.1"/>
    </source>
</evidence>
<comment type="catalytic activity">
    <reaction evidence="1">
        <text>3',5'-cyclic CMP + H2O = CMP + H(+)</text>
        <dbReference type="Rhea" id="RHEA:72675"/>
        <dbReference type="ChEBI" id="CHEBI:15377"/>
        <dbReference type="ChEBI" id="CHEBI:15378"/>
        <dbReference type="ChEBI" id="CHEBI:58003"/>
        <dbReference type="ChEBI" id="CHEBI:60377"/>
    </reaction>
    <physiologicalReaction direction="left-to-right" evidence="1">
        <dbReference type="Rhea" id="RHEA:72676"/>
    </physiologicalReaction>
</comment>
<feature type="domain" description="Metallo-beta-lactamase" evidence="4">
    <location>
        <begin position="64"/>
        <end position="220"/>
    </location>
</feature>
<gene>
    <name evidence="5" type="ORF">EYB31_25610</name>
</gene>
<evidence type="ECO:0000313" key="6">
    <source>
        <dbReference type="Proteomes" id="UP000293142"/>
    </source>
</evidence>
<dbReference type="PANTHER" id="PTHR42663">
    <property type="entry name" value="HYDROLASE C777.06C-RELATED-RELATED"/>
    <property type="match status" value="1"/>
</dbReference>
<dbReference type="Proteomes" id="UP000293142">
    <property type="component" value="Unassembled WGS sequence"/>
</dbReference>
<comment type="caution">
    <text evidence="5">The sequence shown here is derived from an EMBL/GenBank/DDBJ whole genome shotgun (WGS) entry which is preliminary data.</text>
</comment>
<name>A0A4Q9DJ18_9BACL</name>
<proteinExistence type="predicted"/>
<dbReference type="EMBL" id="SIRE01000020">
    <property type="protein sequence ID" value="TBL73891.1"/>
    <property type="molecule type" value="Genomic_DNA"/>
</dbReference>
<dbReference type="AlphaFoldDB" id="A0A4Q9DJ18"/>
<reference evidence="5 6" key="1">
    <citation type="submission" date="2019-02" db="EMBL/GenBank/DDBJ databases">
        <title>Paenibacillus sp. nov., isolated from surface-sterilized tissue of Thalictrum simplex L.</title>
        <authorList>
            <person name="Tuo L."/>
        </authorList>
    </citation>
    <scope>NUCLEOTIDE SEQUENCE [LARGE SCALE GENOMIC DNA]</scope>
    <source>
        <strain evidence="5 6">N2SHLJ1</strain>
    </source>
</reference>
<dbReference type="Pfam" id="PF12706">
    <property type="entry name" value="Lactamase_B_2"/>
    <property type="match status" value="1"/>
</dbReference>
<accession>A0A4Q9DJ18</accession>
<dbReference type="RefSeq" id="WP_131016296.1">
    <property type="nucleotide sequence ID" value="NZ_SIRE01000020.1"/>
</dbReference>
<dbReference type="InterPro" id="IPR001279">
    <property type="entry name" value="Metallo-B-lactamas"/>
</dbReference>
<comment type="catalytic activity">
    <reaction evidence="3">
        <text>3',5'-cyclic UMP + H2O = UMP + H(+)</text>
        <dbReference type="Rhea" id="RHEA:70575"/>
        <dbReference type="ChEBI" id="CHEBI:15377"/>
        <dbReference type="ChEBI" id="CHEBI:15378"/>
        <dbReference type="ChEBI" id="CHEBI:57865"/>
        <dbReference type="ChEBI" id="CHEBI:184387"/>
    </reaction>
    <physiologicalReaction direction="left-to-right" evidence="3">
        <dbReference type="Rhea" id="RHEA:70576"/>
    </physiologicalReaction>
</comment>
<keyword evidence="6" id="KW-1185">Reference proteome</keyword>